<accession>A0A7J6HBH9</accession>
<evidence type="ECO:0000313" key="3">
    <source>
        <dbReference type="EMBL" id="KAF4391890.1"/>
    </source>
</evidence>
<dbReference type="EMBL" id="JAATIQ010000055">
    <property type="protein sequence ID" value="KAF4391890.1"/>
    <property type="molecule type" value="Genomic_DNA"/>
</dbReference>
<evidence type="ECO:0000259" key="1">
    <source>
        <dbReference type="Pfam" id="PF07714"/>
    </source>
</evidence>
<evidence type="ECO:0000313" key="2">
    <source>
        <dbReference type="EMBL" id="KAF4371499.1"/>
    </source>
</evidence>
<dbReference type="Proteomes" id="UP000525078">
    <property type="component" value="Unassembled WGS sequence"/>
</dbReference>
<dbReference type="Gene3D" id="1.10.510.10">
    <property type="entry name" value="Transferase(Phosphotransferase) domain 1"/>
    <property type="match status" value="1"/>
</dbReference>
<dbReference type="InterPro" id="IPR001245">
    <property type="entry name" value="Ser-Thr/Tyr_kinase_cat_dom"/>
</dbReference>
<evidence type="ECO:0000313" key="5">
    <source>
        <dbReference type="Proteomes" id="UP000583929"/>
    </source>
</evidence>
<dbReference type="GO" id="GO:0004672">
    <property type="term" value="F:protein kinase activity"/>
    <property type="evidence" value="ECO:0007669"/>
    <property type="project" value="InterPro"/>
</dbReference>
<dbReference type="AlphaFoldDB" id="A0A7J6HBH9"/>
<gene>
    <name evidence="2" type="ORF">F8388_002027</name>
    <name evidence="3" type="ORF">G4B88_007465</name>
</gene>
<keyword evidence="5" id="KW-1185">Reference proteome</keyword>
<dbReference type="SUPFAM" id="SSF56112">
    <property type="entry name" value="Protein kinase-like (PK-like)"/>
    <property type="match status" value="1"/>
</dbReference>
<proteinExistence type="predicted"/>
<dbReference type="EMBL" id="JAATIP010000111">
    <property type="protein sequence ID" value="KAF4371499.1"/>
    <property type="molecule type" value="Genomic_DNA"/>
</dbReference>
<name>A0A7J6HBH9_CANSA</name>
<protein>
    <recommendedName>
        <fullName evidence="1">Serine-threonine/tyrosine-protein kinase catalytic domain-containing protein</fullName>
    </recommendedName>
</protein>
<organism evidence="3 5">
    <name type="scientific">Cannabis sativa</name>
    <name type="common">Hemp</name>
    <name type="synonym">Marijuana</name>
    <dbReference type="NCBI Taxonomy" id="3483"/>
    <lineage>
        <taxon>Eukaryota</taxon>
        <taxon>Viridiplantae</taxon>
        <taxon>Streptophyta</taxon>
        <taxon>Embryophyta</taxon>
        <taxon>Tracheophyta</taxon>
        <taxon>Spermatophyta</taxon>
        <taxon>Magnoliopsida</taxon>
        <taxon>eudicotyledons</taxon>
        <taxon>Gunneridae</taxon>
        <taxon>Pentapetalae</taxon>
        <taxon>rosids</taxon>
        <taxon>fabids</taxon>
        <taxon>Rosales</taxon>
        <taxon>Cannabaceae</taxon>
        <taxon>Cannabis</taxon>
    </lineage>
</organism>
<dbReference type="Pfam" id="PF07714">
    <property type="entry name" value="PK_Tyr_Ser-Thr"/>
    <property type="match status" value="1"/>
</dbReference>
<evidence type="ECO:0000313" key="4">
    <source>
        <dbReference type="Proteomes" id="UP000525078"/>
    </source>
</evidence>
<sequence>MTSTFTNKLRHILQTHFAYEETYKISTNSDTFSIGVILYECASKFSTDQQKKTVLSKLLELDGEDKMIEINQLGATDVYKKIMLQLFDRQPSNRPSAEMCASNFSTDQQKKIVLSKLLKLDGEDKMIEINQLGATDVYKMILLQLLDRQPSKRPSAEMARS</sequence>
<dbReference type="Proteomes" id="UP000583929">
    <property type="component" value="Unassembled WGS sequence"/>
</dbReference>
<dbReference type="InterPro" id="IPR011009">
    <property type="entry name" value="Kinase-like_dom_sf"/>
</dbReference>
<reference evidence="4 5" key="1">
    <citation type="journal article" date="2020" name="bioRxiv">
        <title>Sequence and annotation of 42 cannabis genomes reveals extensive copy number variation in cannabinoid synthesis and pathogen resistance genes.</title>
        <authorList>
            <person name="Mckernan K.J."/>
            <person name="Helbert Y."/>
            <person name="Kane L.T."/>
            <person name="Ebling H."/>
            <person name="Zhang L."/>
            <person name="Liu B."/>
            <person name="Eaton Z."/>
            <person name="Mclaughlin S."/>
            <person name="Kingan S."/>
            <person name="Baybayan P."/>
            <person name="Concepcion G."/>
            <person name="Jordan M."/>
            <person name="Riva A."/>
            <person name="Barbazuk W."/>
            <person name="Harkins T."/>
        </authorList>
    </citation>
    <scope>NUCLEOTIDE SEQUENCE [LARGE SCALE GENOMIC DNA]</scope>
    <source>
        <strain evidence="4 5">cv. Jamaican Lion 4</strain>
        <strain evidence="3">Father</strain>
        <strain evidence="2">Mother</strain>
        <tissue evidence="3">Leaf</tissue>
    </source>
</reference>
<comment type="caution">
    <text evidence="3">The sequence shown here is derived from an EMBL/GenBank/DDBJ whole genome shotgun (WGS) entry which is preliminary data.</text>
</comment>
<feature type="domain" description="Serine-threonine/tyrosine-protein kinase catalytic" evidence="1">
    <location>
        <begin position="22"/>
        <end position="102"/>
    </location>
</feature>